<keyword evidence="9" id="KW-0539">Nucleus</keyword>
<name>A0A6I8R2C1_XENTR</name>
<evidence type="ECO:0000256" key="4">
    <source>
        <dbReference type="ARBA" id="ARBA00022723"/>
    </source>
</evidence>
<evidence type="ECO:0000256" key="7">
    <source>
        <dbReference type="ARBA" id="ARBA00022843"/>
    </source>
</evidence>
<dbReference type="Ensembl" id="ENSXETT00000069137">
    <property type="protein sequence ID" value="ENSXETP00000076136"/>
    <property type="gene ID" value="ENSXETG00000041193"/>
</dbReference>
<evidence type="ECO:0000256" key="10">
    <source>
        <dbReference type="SAM" id="MobiDB-lite"/>
    </source>
</evidence>
<feature type="compositionally biased region" description="Polar residues" evidence="10">
    <location>
        <begin position="351"/>
        <end position="367"/>
    </location>
</feature>
<accession>A0A6I8R2C1</accession>
<dbReference type="InterPro" id="IPR052440">
    <property type="entry name" value="Trans_Reg/Chrom_Remod"/>
</dbReference>
<reference evidence="12" key="1">
    <citation type="journal article" date="2010" name="Science">
        <title>The genome of the Western clawed frog Xenopus tropicalis.</title>
        <authorList>
            <person name="Hellsten U."/>
            <person name="Harland R.M."/>
            <person name="Gilchrist M.J."/>
            <person name="Hendrix D."/>
            <person name="Jurka J."/>
            <person name="Kapitonov V."/>
            <person name="Ovcharenko I."/>
            <person name="Putnam N.H."/>
            <person name="Shu S."/>
            <person name="Taher L."/>
            <person name="Blitz I.L."/>
            <person name="Blumberg B."/>
            <person name="Dichmann D.S."/>
            <person name="Dubchak I."/>
            <person name="Amaya E."/>
            <person name="Detter J.C."/>
            <person name="Fletcher R."/>
            <person name="Gerhard D.S."/>
            <person name="Goodstein D."/>
            <person name="Graves T."/>
            <person name="Grigoriev I.V."/>
            <person name="Grimwood J."/>
            <person name="Kawashima T."/>
            <person name="Lindquist E."/>
            <person name="Lucas S.M."/>
            <person name="Mead P.E."/>
            <person name="Mitros T."/>
            <person name="Ogino H."/>
            <person name="Ohta Y."/>
            <person name="Poliakov A.V."/>
            <person name="Pollet N."/>
            <person name="Robert J."/>
            <person name="Salamov A."/>
            <person name="Sater A.K."/>
            <person name="Schmutz J."/>
            <person name="Terry A."/>
            <person name="Vize P.D."/>
            <person name="Warren W.C."/>
            <person name="Wells D."/>
            <person name="Wills A."/>
            <person name="Wilson R.K."/>
            <person name="Zimmerman L.B."/>
            <person name="Zorn A.M."/>
            <person name="Grainger R."/>
            <person name="Grammer T."/>
            <person name="Khokha M.K."/>
            <person name="Richardson P.M."/>
            <person name="Rokhsar D.S."/>
        </authorList>
    </citation>
    <scope>NUCLEOTIDE SEQUENCE [LARGE SCALE GENOMIC DNA]</scope>
    <source>
        <strain evidence="12">Nigerian</strain>
    </source>
</reference>
<keyword evidence="6" id="KW-0862">Zinc</keyword>
<dbReference type="PROSITE" id="PS51805">
    <property type="entry name" value="EPHD"/>
    <property type="match status" value="1"/>
</dbReference>
<feature type="compositionally biased region" description="Low complexity" evidence="10">
    <location>
        <begin position="1362"/>
        <end position="1373"/>
    </location>
</feature>
<dbReference type="GO" id="GO:0005634">
    <property type="term" value="C:nucleus"/>
    <property type="evidence" value="ECO:0007669"/>
    <property type="project" value="UniProtKB-SubCell"/>
</dbReference>
<reference evidence="12" key="2">
    <citation type="submission" date="2020-05" db="UniProtKB">
        <authorList>
            <consortium name="Ensembl"/>
        </authorList>
    </citation>
    <scope>IDENTIFICATION</scope>
</reference>
<feature type="region of interest" description="Disordered" evidence="10">
    <location>
        <begin position="265"/>
        <end position="367"/>
    </location>
</feature>
<dbReference type="InParanoid" id="A0A6I8R2C1"/>
<feature type="region of interest" description="Disordered" evidence="10">
    <location>
        <begin position="1326"/>
        <end position="1508"/>
    </location>
</feature>
<dbReference type="GeneTree" id="ENSGT00940000156922"/>
<keyword evidence="3" id="KW-0597">Phosphoprotein</keyword>
<comment type="subcellular location">
    <subcellularLocation>
        <location evidence="1">Nucleus</location>
    </subcellularLocation>
</comment>
<feature type="compositionally biased region" description="Basic residues" evidence="10">
    <location>
        <begin position="1479"/>
        <end position="1490"/>
    </location>
</feature>
<feature type="compositionally biased region" description="Low complexity" evidence="10">
    <location>
        <begin position="1450"/>
        <end position="1461"/>
    </location>
</feature>
<feature type="compositionally biased region" description="Polar residues" evidence="10">
    <location>
        <begin position="12"/>
        <end position="24"/>
    </location>
</feature>
<feature type="domain" description="PHD-type" evidence="11">
    <location>
        <begin position="1696"/>
        <end position="1816"/>
    </location>
</feature>
<dbReference type="SMART" id="SM00249">
    <property type="entry name" value="PHD"/>
    <property type="match status" value="1"/>
</dbReference>
<feature type="compositionally biased region" description="Basic residues" evidence="10">
    <location>
        <begin position="1352"/>
        <end position="1361"/>
    </location>
</feature>
<keyword evidence="8" id="KW-0010">Activator</keyword>
<feature type="region of interest" description="Disordered" evidence="10">
    <location>
        <begin position="930"/>
        <end position="954"/>
    </location>
</feature>
<feature type="compositionally biased region" description="Basic residues" evidence="10">
    <location>
        <begin position="1384"/>
        <end position="1401"/>
    </location>
</feature>
<keyword evidence="7" id="KW-0832">Ubl conjugation</keyword>
<feature type="region of interest" description="Disordered" evidence="10">
    <location>
        <begin position="998"/>
        <end position="1048"/>
    </location>
</feature>
<keyword evidence="4" id="KW-0479">Metal-binding</keyword>
<gene>
    <name evidence="12" type="primary">rai1</name>
</gene>
<organism evidence="12">
    <name type="scientific">Xenopus tropicalis</name>
    <name type="common">Western clawed frog</name>
    <name type="synonym">Silurana tropicalis</name>
    <dbReference type="NCBI Taxonomy" id="8364"/>
    <lineage>
        <taxon>Eukaryota</taxon>
        <taxon>Metazoa</taxon>
        <taxon>Chordata</taxon>
        <taxon>Craniata</taxon>
        <taxon>Vertebrata</taxon>
        <taxon>Euteleostomi</taxon>
        <taxon>Amphibia</taxon>
        <taxon>Batrachia</taxon>
        <taxon>Anura</taxon>
        <taxon>Pipoidea</taxon>
        <taxon>Pipidae</taxon>
        <taxon>Xenopodinae</taxon>
        <taxon>Xenopus</taxon>
        <taxon>Silurana</taxon>
    </lineage>
</organism>
<feature type="region of interest" description="Disordered" evidence="10">
    <location>
        <begin position="408"/>
        <end position="437"/>
    </location>
</feature>
<evidence type="ECO:0000313" key="12">
    <source>
        <dbReference type="Ensembl" id="ENSXETP00000076136"/>
    </source>
</evidence>
<dbReference type="CDD" id="cd15700">
    <property type="entry name" value="ePHD_RAI1"/>
    <property type="match status" value="1"/>
</dbReference>
<dbReference type="PANTHER" id="PTHR14955:SF6">
    <property type="entry name" value="RETINOIC ACID-INDUCED PROTEIN 1"/>
    <property type="match status" value="1"/>
</dbReference>
<evidence type="ECO:0000256" key="8">
    <source>
        <dbReference type="ARBA" id="ARBA00023159"/>
    </source>
</evidence>
<evidence type="ECO:0000256" key="1">
    <source>
        <dbReference type="ARBA" id="ARBA00004123"/>
    </source>
</evidence>
<feature type="compositionally biased region" description="Basic and acidic residues" evidence="10">
    <location>
        <begin position="614"/>
        <end position="626"/>
    </location>
</feature>
<dbReference type="InterPro" id="IPR013083">
    <property type="entry name" value="Znf_RING/FYVE/PHD"/>
</dbReference>
<dbReference type="FunFam" id="3.30.40.10:FF:000116">
    <property type="entry name" value="Transcription factor 20 (AR1)"/>
    <property type="match status" value="1"/>
</dbReference>
<feature type="region of interest" description="Disordered" evidence="10">
    <location>
        <begin position="484"/>
        <end position="515"/>
    </location>
</feature>
<evidence type="ECO:0000256" key="9">
    <source>
        <dbReference type="ARBA" id="ARBA00023242"/>
    </source>
</evidence>
<dbReference type="GO" id="GO:0008270">
    <property type="term" value="F:zinc ion binding"/>
    <property type="evidence" value="ECO:0007669"/>
    <property type="project" value="UniProtKB-KW"/>
</dbReference>
<dbReference type="Pfam" id="PF13771">
    <property type="entry name" value="zf-HC5HC2H"/>
    <property type="match status" value="1"/>
</dbReference>
<evidence type="ECO:0000256" key="5">
    <source>
        <dbReference type="ARBA" id="ARBA00022771"/>
    </source>
</evidence>
<dbReference type="Gene3D" id="3.30.40.10">
    <property type="entry name" value="Zinc/RING finger domain, C3HC4 (zinc finger)"/>
    <property type="match status" value="1"/>
</dbReference>
<evidence type="ECO:0000259" key="11">
    <source>
        <dbReference type="PROSITE" id="PS51805"/>
    </source>
</evidence>
<dbReference type="InterPro" id="IPR001965">
    <property type="entry name" value="Znf_PHD"/>
</dbReference>
<feature type="compositionally biased region" description="Polar residues" evidence="10">
    <location>
        <begin position="265"/>
        <end position="310"/>
    </location>
</feature>
<dbReference type="Bgee" id="ENSXETG00000041193">
    <property type="expression patterns" value="Expressed in brain and 8 other cell types or tissues"/>
</dbReference>
<sequence length="1885" mass="208640">MQSFRERCGFHGNQQNYQPTSQESSRLENYRHQSQPALNCERHRQVTKSYYAHTSYQGYENSVGEKYPRGDKQIAVQQLQGRVSFASFSEGNVYPGHYTGEDGLQNWGQSQTLSGAKYEENLIKKTPGEERGYQDPPGQNPFRSHSLHHQQQQALPYAKIPRQKVQNNVQSSPLSFSQASHFNQSFPTSTYSTVTGGSQVSHTYKSCTAPSNPQHERTMAAAGQRVQTMHGYQSTRMTPYEQPQLHHAQETLHYQNMAKYQHYSQQNQTYCQSETPSRTPEQYYQPFSPSASHSPARSVGRSPSYSSTPSPLMPNLENFQYNQQQQQQQHNTGTFPLSMTDHSHYMPLLNPSPTGTSSPESQSKSLQNDKIPETLLSDLSLQSLTALTSQVENISNTVQQLLLSKSGVPQKKVMKTSPRTPEQIKGQHCSPESNTYSAEQIGTPLSDALGTPQSVHTEIPDTDYLSGSEDQLERNYLYCGPGQSPARANNPKMKPESLSTCSVTSPDNMSTKSDDSFQSIQASLPLETFAKLVSSERECPHLLVNALSQEELSTEIIALQDAIDNEKAEKAWVDSPVLSNHSPKSPLHLENSSACVETAIQTWSGQENVEEFPEDLKKSMTEEAKPNQDSCYSDKSFEREEIPPEPTEATKTIDNSGSLCSDKNILAATSSASYTSSSDTSASTTCPKTMDPFGWPDKNMTESCLRWKDLELSLHESDLEKDLFQVKDNKIDCQLDVPDVETPLENDSGEEFNKEGAGDLAYTDIGKTDNEKWLEDTRDCYTEEDFQDIPDIPSQKESNLEPEDYSSLCDFSDRKSFIYDTSPSKPLKDMEMVSSINTPESVENPSLEEKENSAPSQLSGHSIILLGPAVATESKVKSWFESTITHIKTVGDIKEKNEEDAEACALEPLTLPDRDMKDLKVQDNQLDVKAEEPLERKPLRSKKNPCRAVEAVESNKVAQNPVGETAKADNEKAQEGAANTMVIVPVAKAPVAEAKPARMCTRSSTAKADPQVNGGAVGPPPLHQEKTNKKGEFSVKERTSFKPGRRGGKAVMKLVSSCDRKNFMLQSKSQSKLGSQKAKENSIKLLKDEKSMILRSRSKKQELFQTKKRKGKRGMSVVIKKRACLKKILANNCTVPDTYKLIPKVKRMKLANAGVPINAKVSDRCLHSLKRKANFISPVPAKKKNLILRSKNVKEEKSEPTPHLFKKIRPTKKEKVKLTIAAKKTCKVILKTPAVRVTPEVRIKVPSRSSYAGAVKTKVLPPRKGRGLKLEAIVQKITSPNQKKQGIPGACFYNSVAAGDNSLNALTPGKELRELSLVSADSETRTVSQNNALTSEPDLHSLSCRGSNNRSLKGKPLHSKKLTSSSLHCTTTHRGTEQEGSYIKAKRLSTVPKRRIRRGRSKGAVDRPKNTSKRQIGASPSALLTSRDKALSESVHQTNKCKKPQLKEAPSVPSGVEESSSQVRARKKTKYASFNGYTKRQRKCAPRNKPAKQTTGRKCTARRKSVPLVSPKEPEIKLKYVSNKPMRSESRVRPFSPYIQVENKNEYTTTCTVINTAVEENRLLKERSIMHSVPHSASFASSGTLPLSSRMQLGPLVCKAVPSGCLVCCLCRNPANFKDLGDLCGPYYPMDSLPNKKGRPKDKFRIAEAPAEKAAKVSDSVCTVGSGRAPCSDVGELDPSKHNNLRTSARGMLRKLPSCYCCSKTVEIAETEKPRRHQCNKALEPPTPELETQEHWVHEACAVWTSGVYLVAGKLYGINEAIQMAAAGLCPKCQRPGATVGCSHKGCEQSYHITCAVEAGCLLSEENFSLRCPKHKVRKPVGLIHMYFTELPIQEGRTTSAILLLSNIGRSLCISLEEYLALIVLGGLGIHLLCVDAIIIHPYVA</sequence>
<protein>
    <submittedName>
        <fullName evidence="12">Retinoic acid induced 1</fullName>
    </submittedName>
</protein>
<evidence type="ECO:0000256" key="6">
    <source>
        <dbReference type="ARBA" id="ARBA00022833"/>
    </source>
</evidence>
<evidence type="ECO:0000256" key="2">
    <source>
        <dbReference type="ARBA" id="ARBA00022499"/>
    </source>
</evidence>
<dbReference type="FunCoup" id="A0A6I8R2C1">
    <property type="interactions" value="2170"/>
</dbReference>
<feature type="region of interest" description="Disordered" evidence="10">
    <location>
        <begin position="784"/>
        <end position="805"/>
    </location>
</feature>
<proteinExistence type="predicted"/>
<dbReference type="PANTHER" id="PTHR14955">
    <property type="entry name" value="RETINOIC ACID INDUCED 1/TRANSCRIPTION FACTOR 20"/>
    <property type="match status" value="1"/>
</dbReference>
<feature type="compositionally biased region" description="Basic and acidic residues" evidence="10">
    <location>
        <begin position="1023"/>
        <end position="1040"/>
    </location>
</feature>
<feature type="compositionally biased region" description="Polar residues" evidence="10">
    <location>
        <begin position="497"/>
        <end position="515"/>
    </location>
</feature>
<keyword evidence="2" id="KW-1017">Isopeptide bond</keyword>
<feature type="region of interest" description="Disordered" evidence="10">
    <location>
        <begin position="1"/>
        <end position="29"/>
    </location>
</feature>
<dbReference type="InterPro" id="IPR034732">
    <property type="entry name" value="EPHD"/>
</dbReference>
<feature type="region of interest" description="Disordered" evidence="10">
    <location>
        <begin position="606"/>
        <end position="656"/>
    </location>
</feature>
<keyword evidence="5" id="KW-0863">Zinc-finger</keyword>
<evidence type="ECO:0000256" key="3">
    <source>
        <dbReference type="ARBA" id="ARBA00022553"/>
    </source>
</evidence>